<dbReference type="SUPFAM" id="SSF52833">
    <property type="entry name" value="Thioredoxin-like"/>
    <property type="match status" value="1"/>
</dbReference>
<dbReference type="Gene3D" id="3.40.30.10">
    <property type="entry name" value="Glutaredoxin"/>
    <property type="match status" value="1"/>
</dbReference>
<dbReference type="Proteomes" id="UP000297739">
    <property type="component" value="Unassembled WGS sequence"/>
</dbReference>
<dbReference type="OrthoDB" id="882770at2"/>
<accession>A0A4Z0PR90</accession>
<evidence type="ECO:0008006" key="3">
    <source>
        <dbReference type="Google" id="ProtNLM"/>
    </source>
</evidence>
<reference evidence="1 2" key="1">
    <citation type="submission" date="2019-04" db="EMBL/GenBank/DDBJ databases">
        <authorList>
            <person name="Feng G."/>
            <person name="Zhang J."/>
            <person name="Zhu H."/>
        </authorList>
    </citation>
    <scope>NUCLEOTIDE SEQUENCE [LARGE SCALE GENOMIC DNA]</scope>
    <source>
        <strain evidence="1 2">JCM 17223</strain>
    </source>
</reference>
<dbReference type="InterPro" id="IPR036249">
    <property type="entry name" value="Thioredoxin-like_sf"/>
</dbReference>
<organism evidence="1 2">
    <name type="scientific">Hymenobacter elongatus</name>
    <dbReference type="NCBI Taxonomy" id="877208"/>
    <lineage>
        <taxon>Bacteria</taxon>
        <taxon>Pseudomonadati</taxon>
        <taxon>Bacteroidota</taxon>
        <taxon>Cytophagia</taxon>
        <taxon>Cytophagales</taxon>
        <taxon>Hymenobacteraceae</taxon>
        <taxon>Hymenobacter</taxon>
    </lineage>
</organism>
<dbReference type="AlphaFoldDB" id="A0A4Z0PR90"/>
<gene>
    <name evidence="1" type="ORF">E5J99_00900</name>
</gene>
<evidence type="ECO:0000313" key="1">
    <source>
        <dbReference type="EMBL" id="TGE20158.1"/>
    </source>
</evidence>
<proteinExistence type="predicted"/>
<comment type="caution">
    <text evidence="1">The sequence shown here is derived from an EMBL/GenBank/DDBJ whole genome shotgun (WGS) entry which is preliminary data.</text>
</comment>
<keyword evidence="2" id="KW-1185">Reference proteome</keyword>
<dbReference type="EMBL" id="SRLD01000001">
    <property type="protein sequence ID" value="TGE20158.1"/>
    <property type="molecule type" value="Genomic_DNA"/>
</dbReference>
<name>A0A4Z0PR90_9BACT</name>
<protein>
    <recommendedName>
        <fullName evidence="3">Thioredoxin</fullName>
    </recommendedName>
</protein>
<evidence type="ECO:0000313" key="2">
    <source>
        <dbReference type="Proteomes" id="UP000297739"/>
    </source>
</evidence>
<dbReference type="RefSeq" id="WP_135495833.1">
    <property type="nucleotide sequence ID" value="NZ_SRLD01000001.1"/>
</dbReference>
<sequence>MKESTRQRVHDTNDEGLRRYIHDHLKVLAMFTADDCPICAQLATPFAQSAADEPFAAVLFLRLSSEESPVAKKLMQQKVAPFFVSYCQGCILECDTLTTEAEVLATLQRLRQFQPHTS</sequence>